<feature type="region of interest" description="Disordered" evidence="1">
    <location>
        <begin position="51"/>
        <end position="74"/>
    </location>
</feature>
<name>A0AAD0VTU5_PSEDL</name>
<accession>A0AAD0VTU5</accession>
<evidence type="ECO:0000256" key="1">
    <source>
        <dbReference type="SAM" id="MobiDB-lite"/>
    </source>
</evidence>
<protein>
    <submittedName>
        <fullName evidence="2">Uncharacterized protein</fullName>
    </submittedName>
</protein>
<sequence>MSHASGTLPGSVFVGHVTRISEVGSLAMLSGFSARRQAPSLVLYLDGQWGRFPVLPKNSQETSSPRATEKGRKP</sequence>
<gene>
    <name evidence="2" type="ORF">DVB73_12310</name>
</gene>
<dbReference type="AlphaFoldDB" id="A0AAD0VTU5"/>
<dbReference type="EMBL" id="CP031146">
    <property type="protein sequence ID" value="AXM96507.1"/>
    <property type="molecule type" value="Genomic_DNA"/>
</dbReference>
<dbReference type="Proteomes" id="UP000256503">
    <property type="component" value="Chromosome"/>
</dbReference>
<organism evidence="2 3">
    <name type="scientific">Pseudomonas plecoglossicida</name>
    <dbReference type="NCBI Taxonomy" id="70775"/>
    <lineage>
        <taxon>Bacteria</taxon>
        <taxon>Pseudomonadati</taxon>
        <taxon>Pseudomonadota</taxon>
        <taxon>Gammaproteobacteria</taxon>
        <taxon>Pseudomonadales</taxon>
        <taxon>Pseudomonadaceae</taxon>
        <taxon>Pseudomonas</taxon>
    </lineage>
</organism>
<reference evidence="2 3" key="1">
    <citation type="submission" date="2018-07" db="EMBL/GenBank/DDBJ databases">
        <title>Complete genome sequence of a Pseudomonas plecoglossicida strain pathogenic to the marine fish, Larimichthys crocea.</title>
        <authorList>
            <person name="Tao Z."/>
        </authorList>
    </citation>
    <scope>NUCLEOTIDE SEQUENCE [LARGE SCALE GENOMIC DNA]</scope>
    <source>
        <strain evidence="2 3">XSDHY-P</strain>
    </source>
</reference>
<feature type="compositionally biased region" description="Polar residues" evidence="1">
    <location>
        <begin position="57"/>
        <end position="66"/>
    </location>
</feature>
<evidence type="ECO:0000313" key="3">
    <source>
        <dbReference type="Proteomes" id="UP000256503"/>
    </source>
</evidence>
<evidence type="ECO:0000313" key="2">
    <source>
        <dbReference type="EMBL" id="AXM96507.1"/>
    </source>
</evidence>
<proteinExistence type="predicted"/>